<dbReference type="STRING" id="437022.CC99x_00953"/>
<dbReference type="EMBL" id="LKHV01000004">
    <property type="protein sequence ID" value="KRG18965.1"/>
    <property type="molecule type" value="Genomic_DNA"/>
</dbReference>
<name>A0A0Q9YER4_9GAMM</name>
<reference evidence="1" key="1">
    <citation type="submission" date="2015-09" db="EMBL/GenBank/DDBJ databases">
        <title>Draft Genome Sequences of Two Novel Amoeba-resistant Intranuclear Bacteria, Candidatus Berkiella cookevillensis and Candidatus Berkiella aquae.</title>
        <authorList>
            <person name="Mehari Y.T."/>
            <person name="Arivett B.A."/>
            <person name="Farone A.L."/>
            <person name="Gunderson J.H."/>
            <person name="Farone M.B."/>
        </authorList>
    </citation>
    <scope>NUCLEOTIDE SEQUENCE [LARGE SCALE GENOMIC DNA]</scope>
    <source>
        <strain evidence="1">CC99</strain>
    </source>
</reference>
<accession>A0A0Q9YER4</accession>
<dbReference type="AlphaFoldDB" id="A0A0Q9YER4"/>
<sequence>MHKYFKKKRCGCEKRRVGKAKRIFTFQSKYRTASISKSHTHAIDFKLSDYLELVDYTGRVMQQALFQSI</sequence>
<gene>
    <name evidence="1" type="ORF">CC99x_00953</name>
</gene>
<proteinExistence type="predicted"/>
<organism evidence="1">
    <name type="scientific">Candidatus Berkiella cookevillensis</name>
    <dbReference type="NCBI Taxonomy" id="437022"/>
    <lineage>
        <taxon>Bacteria</taxon>
        <taxon>Pseudomonadati</taxon>
        <taxon>Pseudomonadota</taxon>
        <taxon>Gammaproteobacteria</taxon>
        <taxon>Candidatus Berkiellales</taxon>
        <taxon>Candidatus Berkiellaceae</taxon>
        <taxon>Candidatus Berkiella</taxon>
    </lineage>
</organism>
<comment type="caution">
    <text evidence="1">The sequence shown here is derived from an EMBL/GenBank/DDBJ whole genome shotgun (WGS) entry which is preliminary data.</text>
</comment>
<protein>
    <submittedName>
        <fullName evidence="1">Uncharacterized protein</fullName>
    </submittedName>
</protein>
<evidence type="ECO:0000313" key="1">
    <source>
        <dbReference type="EMBL" id="KRG18965.1"/>
    </source>
</evidence>